<evidence type="ECO:0000313" key="3">
    <source>
        <dbReference type="EMBL" id="MFE1353764.1"/>
    </source>
</evidence>
<dbReference type="CDD" id="cd00051">
    <property type="entry name" value="EFh"/>
    <property type="match status" value="1"/>
</dbReference>
<protein>
    <submittedName>
        <fullName evidence="3">Oxygenase MpaB family protein</fullName>
    </submittedName>
</protein>
<feature type="domain" description="EF-hand" evidence="2">
    <location>
        <begin position="436"/>
        <end position="471"/>
    </location>
</feature>
<evidence type="ECO:0000256" key="1">
    <source>
        <dbReference type="SAM" id="MobiDB-lite"/>
    </source>
</evidence>
<evidence type="ECO:0000313" key="4">
    <source>
        <dbReference type="Proteomes" id="UP001599542"/>
    </source>
</evidence>
<dbReference type="RefSeq" id="WP_380325943.1">
    <property type="nucleotide sequence ID" value="NZ_JBHYPW010000031.1"/>
</dbReference>
<dbReference type="Pfam" id="PF13499">
    <property type="entry name" value="EF-hand_7"/>
    <property type="match status" value="1"/>
</dbReference>
<feature type="compositionally biased region" description="Low complexity" evidence="1">
    <location>
        <begin position="7"/>
        <end position="20"/>
    </location>
</feature>
<feature type="region of interest" description="Disordered" evidence="1">
    <location>
        <begin position="1"/>
        <end position="20"/>
    </location>
</feature>
<dbReference type="Proteomes" id="UP001599542">
    <property type="component" value="Unassembled WGS sequence"/>
</dbReference>
<dbReference type="PROSITE" id="PS00018">
    <property type="entry name" value="EF_HAND_1"/>
    <property type="match status" value="1"/>
</dbReference>
<dbReference type="InterPro" id="IPR002048">
    <property type="entry name" value="EF_hand_dom"/>
</dbReference>
<name>A0ABW6GMC9_9ACTN</name>
<gene>
    <name evidence="3" type="ORF">ACFW6T_17425</name>
</gene>
<feature type="region of interest" description="Disordered" evidence="1">
    <location>
        <begin position="277"/>
        <end position="310"/>
    </location>
</feature>
<organism evidence="3 4">
    <name type="scientific">Kitasatospora phosalacinea</name>
    <dbReference type="NCBI Taxonomy" id="2065"/>
    <lineage>
        <taxon>Bacteria</taxon>
        <taxon>Bacillati</taxon>
        <taxon>Actinomycetota</taxon>
        <taxon>Actinomycetes</taxon>
        <taxon>Kitasatosporales</taxon>
        <taxon>Streptomycetaceae</taxon>
        <taxon>Kitasatospora</taxon>
    </lineage>
</organism>
<dbReference type="PANTHER" id="PTHR36151:SF3">
    <property type="entry name" value="ER-BOUND OXYGENASE MPAB_MPAB'_RUBBER OXYGENASE CATALYTIC DOMAIN-CONTAINING PROTEIN"/>
    <property type="match status" value="1"/>
</dbReference>
<dbReference type="InterPro" id="IPR018247">
    <property type="entry name" value="EF_Hand_1_Ca_BS"/>
</dbReference>
<keyword evidence="4" id="KW-1185">Reference proteome</keyword>
<dbReference type="InterPro" id="IPR018713">
    <property type="entry name" value="MPAB/Lcp_cat_dom"/>
</dbReference>
<dbReference type="PANTHER" id="PTHR36151">
    <property type="entry name" value="BLR2777 PROTEIN"/>
    <property type="match status" value="1"/>
</dbReference>
<dbReference type="InterPro" id="IPR011992">
    <property type="entry name" value="EF-hand-dom_pair"/>
</dbReference>
<accession>A0ABW6GMC9</accession>
<dbReference type="SUPFAM" id="SSF47473">
    <property type="entry name" value="EF-hand"/>
    <property type="match status" value="1"/>
</dbReference>
<dbReference type="PROSITE" id="PS50222">
    <property type="entry name" value="EF_HAND_2"/>
    <property type="match status" value="1"/>
</dbReference>
<evidence type="ECO:0000259" key="2">
    <source>
        <dbReference type="PROSITE" id="PS50222"/>
    </source>
</evidence>
<dbReference type="SMART" id="SM00054">
    <property type="entry name" value="EFh"/>
    <property type="match status" value="2"/>
</dbReference>
<dbReference type="Gene3D" id="1.10.238.10">
    <property type="entry name" value="EF-hand"/>
    <property type="match status" value="1"/>
</dbReference>
<dbReference type="Pfam" id="PF09995">
    <property type="entry name" value="MPAB_Lcp_cat"/>
    <property type="match status" value="1"/>
</dbReference>
<comment type="caution">
    <text evidence="3">The sequence shown here is derived from an EMBL/GenBank/DDBJ whole genome shotgun (WGS) entry which is preliminary data.</text>
</comment>
<proteinExistence type="predicted"/>
<reference evidence="3 4" key="1">
    <citation type="submission" date="2024-09" db="EMBL/GenBank/DDBJ databases">
        <title>The Natural Products Discovery Center: Release of the First 8490 Sequenced Strains for Exploring Actinobacteria Biosynthetic Diversity.</title>
        <authorList>
            <person name="Kalkreuter E."/>
            <person name="Kautsar S.A."/>
            <person name="Yang D."/>
            <person name="Bader C.D."/>
            <person name="Teijaro C.N."/>
            <person name="Fluegel L."/>
            <person name="Davis C.M."/>
            <person name="Simpson J.R."/>
            <person name="Lauterbach L."/>
            <person name="Steele A.D."/>
            <person name="Gui C."/>
            <person name="Meng S."/>
            <person name="Li G."/>
            <person name="Viehrig K."/>
            <person name="Ye F."/>
            <person name="Su P."/>
            <person name="Kiefer A.F."/>
            <person name="Nichols A."/>
            <person name="Cepeda A.J."/>
            <person name="Yan W."/>
            <person name="Fan B."/>
            <person name="Jiang Y."/>
            <person name="Adhikari A."/>
            <person name="Zheng C.-J."/>
            <person name="Schuster L."/>
            <person name="Cowan T.M."/>
            <person name="Smanski M.J."/>
            <person name="Chevrette M.G."/>
            <person name="De Carvalho L.P.S."/>
            <person name="Shen B."/>
        </authorList>
    </citation>
    <scope>NUCLEOTIDE SEQUENCE [LARGE SCALE GENOMIC DNA]</scope>
    <source>
        <strain evidence="3 4">NPDC058753</strain>
    </source>
</reference>
<dbReference type="EMBL" id="JBHYPX010000033">
    <property type="protein sequence ID" value="MFE1353764.1"/>
    <property type="molecule type" value="Genomic_DNA"/>
</dbReference>
<sequence>MTETTRTRTGAAGAAGATGGAVRAGAGSALRHTLGERRIALVAWRLLVLQNAHPAVAAGVGQLSTYRNHPWRRIEHTMDSGRRLFFSDREALHREIQRLERSHRRIAGTDDQGRSYTALDPAVRVWVLVTLYEAMTALRALSGRPLRPAQLDRLYREFREVCAAFELPDELFPPTAADVPGYIRATIRDTLELTEAAQDMLYTVLTRAPAPRRLGRLRPAWPLLRRLVARFLTALTLADLPPEFRAKFGLPRSRSAAALSWVVHHGARAVAVQLPDRLRYRTPPSGDPGRPRQAEVPRQARAPRPRRDNRPGRIAAFYRQVMDQTGDGRLTSADFAAMAHNVCWPLELDQAGESAVYAAFDSWWHHLSAATGTGGDGGISCEEFVTAMLAGIDRDPDYLDQGLHTAVRAMFRAADRDHSGLLDAEEYRTLFGGSRVHPAELTHGFRQLDTDGDGQITEEEFVRGFTEFFAARAESVAGTQLLGRP</sequence>